<comment type="caution">
    <text evidence="11">The sequence shown here is derived from an EMBL/GenBank/DDBJ whole genome shotgun (WGS) entry which is preliminary data.</text>
</comment>
<keyword evidence="12" id="KW-1185">Reference proteome</keyword>
<dbReference type="EC" id="5.1.3.1" evidence="11"/>
<comment type="subunit">
    <text evidence="4">Homodimer.</text>
</comment>
<dbReference type="Pfam" id="PF00834">
    <property type="entry name" value="Ribul_P_3_epim"/>
    <property type="match status" value="1"/>
</dbReference>
<evidence type="ECO:0000256" key="5">
    <source>
        <dbReference type="ARBA" id="ARBA00022723"/>
    </source>
</evidence>
<evidence type="ECO:0000256" key="9">
    <source>
        <dbReference type="ARBA" id="ARBA00023235"/>
    </source>
</evidence>
<evidence type="ECO:0000256" key="4">
    <source>
        <dbReference type="ARBA" id="ARBA00011738"/>
    </source>
</evidence>
<comment type="cofactor">
    <cofactor evidence="2">
        <name>Zn(2+)</name>
        <dbReference type="ChEBI" id="CHEBI:29105"/>
    </cofactor>
</comment>
<dbReference type="GO" id="GO:0006163">
    <property type="term" value="P:purine nucleotide metabolic process"/>
    <property type="evidence" value="ECO:0007669"/>
    <property type="project" value="UniProtKB-ARBA"/>
</dbReference>
<evidence type="ECO:0000313" key="11">
    <source>
        <dbReference type="EMBL" id="POZ54685.1"/>
    </source>
</evidence>
<dbReference type="InterPro" id="IPR011060">
    <property type="entry name" value="RibuloseP-bd_barrel"/>
</dbReference>
<keyword evidence="6" id="KW-0862">Zinc</keyword>
<accession>A0A2S5CV47</accession>
<evidence type="ECO:0000256" key="3">
    <source>
        <dbReference type="ARBA" id="ARBA00001954"/>
    </source>
</evidence>
<keyword evidence="10" id="KW-0119">Carbohydrate metabolism</keyword>
<gene>
    <name evidence="11" type="primary">rpe_2</name>
    <name evidence="11" type="ORF">LYSIN_03545</name>
</gene>
<keyword evidence="7" id="KW-0408">Iron</keyword>
<reference evidence="11 12" key="1">
    <citation type="submission" date="2017-11" db="EMBL/GenBank/DDBJ databases">
        <title>Genome sequence of Lysinibacillus sphaericus, a lignin-degrading bacteria isolated from municipal solid waste soil.</title>
        <authorList>
            <person name="Persinoti G.F."/>
            <person name="Paixao D.A."/>
            <person name="Bugg T.D."/>
            <person name="Squina F.M."/>
        </authorList>
    </citation>
    <scope>NUCLEOTIDE SEQUENCE [LARGE SCALE GENOMIC DNA]</scope>
    <source>
        <strain evidence="11 12">A1</strain>
    </source>
</reference>
<protein>
    <submittedName>
        <fullName evidence="11">Ribulose-phosphate 3-epimerase</fullName>
        <ecNumber evidence="11">5.1.3.1</ecNumber>
    </submittedName>
</protein>
<dbReference type="FunFam" id="3.20.20.70:FF:000191">
    <property type="entry name" value="ribulose-phosphate 3-epimerase isoform X2"/>
    <property type="match status" value="1"/>
</dbReference>
<dbReference type="InterPro" id="IPR013785">
    <property type="entry name" value="Aldolase_TIM"/>
</dbReference>
<evidence type="ECO:0000313" key="12">
    <source>
        <dbReference type="Proteomes" id="UP000237319"/>
    </source>
</evidence>
<dbReference type="GO" id="GO:0006091">
    <property type="term" value="P:generation of precursor metabolites and energy"/>
    <property type="evidence" value="ECO:0007669"/>
    <property type="project" value="UniProtKB-ARBA"/>
</dbReference>
<dbReference type="GO" id="GO:0046872">
    <property type="term" value="F:metal ion binding"/>
    <property type="evidence" value="ECO:0007669"/>
    <property type="project" value="UniProtKB-KW"/>
</dbReference>
<evidence type="ECO:0000256" key="10">
    <source>
        <dbReference type="ARBA" id="ARBA00023277"/>
    </source>
</evidence>
<comment type="cofactor">
    <cofactor evidence="3">
        <name>Fe(2+)</name>
        <dbReference type="ChEBI" id="CHEBI:29033"/>
    </cofactor>
</comment>
<dbReference type="EMBL" id="PGLV01000003">
    <property type="protein sequence ID" value="POZ54685.1"/>
    <property type="molecule type" value="Genomic_DNA"/>
</dbReference>
<organism evidence="11 12">
    <name type="scientific">Lysinibacillus sphaericus</name>
    <name type="common">Bacillus sphaericus</name>
    <dbReference type="NCBI Taxonomy" id="1421"/>
    <lineage>
        <taxon>Bacteria</taxon>
        <taxon>Bacillati</taxon>
        <taxon>Bacillota</taxon>
        <taxon>Bacilli</taxon>
        <taxon>Bacillales</taxon>
        <taxon>Bacillaceae</taxon>
        <taxon>Lysinibacillus</taxon>
    </lineage>
</organism>
<dbReference type="GO" id="GO:0046496">
    <property type="term" value="P:nicotinamide nucleotide metabolic process"/>
    <property type="evidence" value="ECO:0007669"/>
    <property type="project" value="UniProtKB-ARBA"/>
</dbReference>
<sequence>MTKIGPSIMCANFFNLKEQIKQLDKYGADYYHVDIMDGHFVPGFTLGTEFVEQLVNNTKTAVDIHLMSDNPFDHMDSFLDLGIHSLTVHIESTPDILKCIKKIKAKGVRAGVALNPGTPLSLLDELWDDIDQILIMTINPGLAAQPIINSCLQKAARLVQNLNCRQMHNIEVMVDGGIKEHNIREVFNCGIHAAVIGTGIFNTENPGLTLKRIKSSLVPDIGK</sequence>
<dbReference type="Gene3D" id="3.20.20.70">
    <property type="entry name" value="Aldolase class I"/>
    <property type="match status" value="1"/>
</dbReference>
<name>A0A2S5CV47_LYSSH</name>
<evidence type="ECO:0000256" key="6">
    <source>
        <dbReference type="ARBA" id="ARBA00022833"/>
    </source>
</evidence>
<dbReference type="RefSeq" id="WP_069508256.1">
    <property type="nucleotide sequence ID" value="NZ_CP194323.1"/>
</dbReference>
<dbReference type="Proteomes" id="UP000237319">
    <property type="component" value="Unassembled WGS sequence"/>
</dbReference>
<keyword evidence="5" id="KW-0479">Metal-binding</keyword>
<evidence type="ECO:0000256" key="2">
    <source>
        <dbReference type="ARBA" id="ARBA00001947"/>
    </source>
</evidence>
<evidence type="ECO:0000256" key="1">
    <source>
        <dbReference type="ARBA" id="ARBA00001936"/>
    </source>
</evidence>
<dbReference type="GO" id="GO:1901135">
    <property type="term" value="P:carbohydrate derivative metabolic process"/>
    <property type="evidence" value="ECO:0007669"/>
    <property type="project" value="UniProtKB-ARBA"/>
</dbReference>
<keyword evidence="8" id="KW-0464">Manganese</keyword>
<keyword evidence="9 11" id="KW-0413">Isomerase</keyword>
<proteinExistence type="predicted"/>
<comment type="cofactor">
    <cofactor evidence="1">
        <name>Mn(2+)</name>
        <dbReference type="ChEBI" id="CHEBI:29035"/>
    </cofactor>
</comment>
<dbReference type="GO" id="GO:0004750">
    <property type="term" value="F:D-ribulose-phosphate 3-epimerase activity"/>
    <property type="evidence" value="ECO:0007669"/>
    <property type="project" value="UniProtKB-EC"/>
</dbReference>
<dbReference type="CDD" id="cd00429">
    <property type="entry name" value="RPE"/>
    <property type="match status" value="1"/>
</dbReference>
<dbReference type="AlphaFoldDB" id="A0A2S5CV47"/>
<dbReference type="SUPFAM" id="SSF51366">
    <property type="entry name" value="Ribulose-phoshate binding barrel"/>
    <property type="match status" value="1"/>
</dbReference>
<dbReference type="NCBIfam" id="NF004076">
    <property type="entry name" value="PRK05581.1-4"/>
    <property type="match status" value="1"/>
</dbReference>
<dbReference type="InterPro" id="IPR000056">
    <property type="entry name" value="Ribul_P_3_epim-like"/>
</dbReference>
<evidence type="ECO:0000256" key="7">
    <source>
        <dbReference type="ARBA" id="ARBA00023004"/>
    </source>
</evidence>
<evidence type="ECO:0000256" key="8">
    <source>
        <dbReference type="ARBA" id="ARBA00023211"/>
    </source>
</evidence>
<dbReference type="PANTHER" id="PTHR11749">
    <property type="entry name" value="RIBULOSE-5-PHOSPHATE-3-EPIMERASE"/>
    <property type="match status" value="1"/>
</dbReference>
<dbReference type="GO" id="GO:0005975">
    <property type="term" value="P:carbohydrate metabolic process"/>
    <property type="evidence" value="ECO:0007669"/>
    <property type="project" value="InterPro"/>
</dbReference>